<evidence type="ECO:0000259" key="3">
    <source>
        <dbReference type="Pfam" id="PF19481"/>
    </source>
</evidence>
<dbReference type="InterPro" id="IPR046059">
    <property type="entry name" value="DUF6017"/>
</dbReference>
<feature type="domain" description="Initiator Rep protein WH1" evidence="2">
    <location>
        <begin position="30"/>
        <end position="178"/>
    </location>
</feature>
<comment type="similarity">
    <text evidence="1">Belongs to the initiator RepB protein family.</text>
</comment>
<sequence length="422" mass="48447">MKGIIKSNHQETEITTPITDSNKISIFNYVNKSNLMLASIKEPLSVNSYKLLDLYLSMLEESKSEDGALVIRKKDFENMLGVERIRTEYLNKWCDELFNLKIAVGINPDKNSELPVHMFSYFGVIVDEDSGQTVIAAKYNQDAKNMFFDNGAINSIKYQLKVTVNLKSELSIRLYIYLRSNLFFYSNGDFRRKWEIPFDKLRKEMCCGKAYKDNFKEFNRRIFLKAQAEINEKTDLAFEYKYNRVNQSISFEIKRFDKTIFVKESGCSTEPEVEISEEEAKKLQLQAKVETQIDFESLVADGYSEKYLNLIVKTICEVKSKASNSKSKISGVSIPTKEVTDKFDSLTKEHIAYVLDTLEVARKTTKIANIKSYLKTMLFNADEAFVTNESCKTAQSSSSSKKSSNASYSIDDLKKLDYIDSI</sequence>
<organism evidence="4 5">
    <name type="scientific">Ruminococcus bromii</name>
    <dbReference type="NCBI Taxonomy" id="40518"/>
    <lineage>
        <taxon>Bacteria</taxon>
        <taxon>Bacillati</taxon>
        <taxon>Bacillota</taxon>
        <taxon>Clostridia</taxon>
        <taxon>Eubacteriales</taxon>
        <taxon>Oscillospiraceae</taxon>
        <taxon>Ruminococcus</taxon>
    </lineage>
</organism>
<comment type="caution">
    <text evidence="4">The sequence shown here is derived from an EMBL/GenBank/DDBJ whole genome shotgun (WGS) entry which is preliminary data.</text>
</comment>
<feature type="domain" description="DUF6017" evidence="3">
    <location>
        <begin position="306"/>
        <end position="384"/>
    </location>
</feature>
<dbReference type="Pfam" id="PF21205">
    <property type="entry name" value="Rep3_C"/>
    <property type="match status" value="1"/>
</dbReference>
<dbReference type="Pfam" id="PF19481">
    <property type="entry name" value="DUF6017"/>
    <property type="match status" value="1"/>
</dbReference>
<keyword evidence="5" id="KW-1185">Reference proteome</keyword>
<accession>A0ABT0NGC0</accession>
<dbReference type="Proteomes" id="UP001056693">
    <property type="component" value="Unassembled WGS sequence"/>
</dbReference>
<dbReference type="EMBL" id="SNUZ01000007">
    <property type="protein sequence ID" value="MCL3787236.1"/>
    <property type="molecule type" value="Genomic_DNA"/>
</dbReference>
<evidence type="ECO:0000313" key="4">
    <source>
        <dbReference type="EMBL" id="MCL3787236.1"/>
    </source>
</evidence>
<dbReference type="InterPro" id="IPR036390">
    <property type="entry name" value="WH_DNA-bd_sf"/>
</dbReference>
<name>A0ABT0NGC0_9FIRM</name>
<evidence type="ECO:0000256" key="1">
    <source>
        <dbReference type="ARBA" id="ARBA00038283"/>
    </source>
</evidence>
<dbReference type="RefSeq" id="WP_249376221.1">
    <property type="nucleotide sequence ID" value="NZ_SNUZ01000007.1"/>
</dbReference>
<reference evidence="4 5" key="1">
    <citation type="submission" date="2019-03" db="EMBL/GenBank/DDBJ databases">
        <authorList>
            <person name="Molinero N."/>
            <person name="Sanchez B."/>
            <person name="Walker A."/>
            <person name="Duncan S."/>
            <person name="Delgado S."/>
            <person name="Margolles A."/>
        </authorList>
    </citation>
    <scope>NUCLEOTIDE SEQUENCE [LARGE SCALE GENOMIC DNA]</scope>
    <source>
        <strain evidence="4 5">IPLA60002</strain>
    </source>
</reference>
<dbReference type="InterPro" id="IPR036388">
    <property type="entry name" value="WH-like_DNA-bd_sf"/>
</dbReference>
<dbReference type="InterPro" id="IPR000525">
    <property type="entry name" value="Initiator_Rep_WH1"/>
</dbReference>
<gene>
    <name evidence="4" type="ORF">E2N93_04255</name>
</gene>
<dbReference type="Pfam" id="PF01051">
    <property type="entry name" value="Rep3_N"/>
    <property type="match status" value="1"/>
</dbReference>
<evidence type="ECO:0000313" key="5">
    <source>
        <dbReference type="Proteomes" id="UP001056693"/>
    </source>
</evidence>
<evidence type="ECO:0000259" key="2">
    <source>
        <dbReference type="Pfam" id="PF01051"/>
    </source>
</evidence>
<dbReference type="Gene3D" id="1.10.10.10">
    <property type="entry name" value="Winged helix-like DNA-binding domain superfamily/Winged helix DNA-binding domain"/>
    <property type="match status" value="1"/>
</dbReference>
<dbReference type="SUPFAM" id="SSF46785">
    <property type="entry name" value="Winged helix' DNA-binding domain"/>
    <property type="match status" value="1"/>
</dbReference>
<proteinExistence type="inferred from homology"/>
<protein>
    <submittedName>
        <fullName evidence="4">RepB family plasmid replication initiator protein</fullName>
    </submittedName>
</protein>